<gene>
    <name evidence="1" type="ORF">SIID45300_02424</name>
</gene>
<evidence type="ECO:0000313" key="2">
    <source>
        <dbReference type="Proteomes" id="UP001628193"/>
    </source>
</evidence>
<dbReference type="EMBL" id="BAAFGK010000004">
    <property type="protein sequence ID" value="GAB0058082.1"/>
    <property type="molecule type" value="Genomic_DNA"/>
</dbReference>
<accession>A0ABQ0CB08</accession>
<dbReference type="Proteomes" id="UP001628193">
    <property type="component" value="Unassembled WGS sequence"/>
</dbReference>
<reference evidence="1 2" key="2">
    <citation type="submission" date="2024-09" db="EMBL/GenBank/DDBJ databases">
        <title>Draft genome sequence of Candidatus Magnetaquicoccaceae bacterium FCR-1.</title>
        <authorList>
            <person name="Shimoshige H."/>
            <person name="Shimamura S."/>
            <person name="Taoka A."/>
            <person name="Kobayashi H."/>
            <person name="Maekawa T."/>
        </authorList>
    </citation>
    <scope>NUCLEOTIDE SEQUENCE [LARGE SCALE GENOMIC DNA]</scope>
    <source>
        <strain evidence="1 2">FCR-1</strain>
    </source>
</reference>
<name>A0ABQ0CB08_9PROT</name>
<protein>
    <submittedName>
        <fullName evidence="1">Uncharacterized protein</fullName>
    </submittedName>
</protein>
<comment type="caution">
    <text evidence="1">The sequence shown here is derived from an EMBL/GenBank/DDBJ whole genome shotgun (WGS) entry which is preliminary data.</text>
</comment>
<organism evidence="1 2">
    <name type="scientific">Candidatus Magnetaquiglobus chichijimensis</name>
    <dbReference type="NCBI Taxonomy" id="3141448"/>
    <lineage>
        <taxon>Bacteria</taxon>
        <taxon>Pseudomonadati</taxon>
        <taxon>Pseudomonadota</taxon>
        <taxon>Magnetococcia</taxon>
        <taxon>Magnetococcales</taxon>
        <taxon>Candidatus Magnetaquicoccaceae</taxon>
        <taxon>Candidatus Magnetaquiglobus</taxon>
    </lineage>
</organism>
<dbReference type="RefSeq" id="WP_420905761.1">
    <property type="nucleotide sequence ID" value="NZ_BAAFGK010000004.1"/>
</dbReference>
<reference evidence="1 2" key="1">
    <citation type="submission" date="2024-05" db="EMBL/GenBank/DDBJ databases">
        <authorList>
            <consortium name="Candidatus Magnetaquicoccaceae bacterium FCR-1 genome sequencing consortium"/>
            <person name="Shimoshige H."/>
            <person name="Shimamura S."/>
            <person name="Taoka A."/>
            <person name="Kobayashi H."/>
            <person name="Maekawa T."/>
        </authorList>
    </citation>
    <scope>NUCLEOTIDE SEQUENCE [LARGE SCALE GENOMIC DNA]</scope>
    <source>
        <strain evidence="1 2">FCR-1</strain>
    </source>
</reference>
<evidence type="ECO:0000313" key="1">
    <source>
        <dbReference type="EMBL" id="GAB0058082.1"/>
    </source>
</evidence>
<keyword evidence="2" id="KW-1185">Reference proteome</keyword>
<proteinExistence type="predicted"/>
<sequence length="50" mass="6044">MITEPEFQITEEDEEELRIIEEQLSRLSREELDRLIESIIKDIDARKEDP</sequence>